<gene>
    <name evidence="2" type="ORF">Sru01_66970</name>
</gene>
<evidence type="ECO:0000313" key="2">
    <source>
        <dbReference type="EMBL" id="GII81715.1"/>
    </source>
</evidence>
<dbReference type="Pfam" id="PF00542">
    <property type="entry name" value="Ribosomal_L12"/>
    <property type="match status" value="1"/>
</dbReference>
<sequence length="147" mass="15920">MELLILLFLVVFVLAVAGIVVSILKRGRPAPTGWGTGDLRDRVNTLVWQQQPIQAIKVLRQATGLGLADAKRVVDAVAGGADLWEVPIMARYRPAHLNAPAPVDARPDLASRVRELKAGGRAEQAVHLVRGETGMDQDEAERFVDAL</sequence>
<proteinExistence type="predicted"/>
<dbReference type="GO" id="GO:0006412">
    <property type="term" value="P:translation"/>
    <property type="evidence" value="ECO:0007669"/>
    <property type="project" value="InterPro"/>
</dbReference>
<evidence type="ECO:0000259" key="1">
    <source>
        <dbReference type="Pfam" id="PF00542"/>
    </source>
</evidence>
<dbReference type="GO" id="GO:0003735">
    <property type="term" value="F:structural constituent of ribosome"/>
    <property type="evidence" value="ECO:0007669"/>
    <property type="project" value="InterPro"/>
</dbReference>
<feature type="domain" description="Large ribosomal subunit protein bL12 C-terminal" evidence="1">
    <location>
        <begin position="51"/>
        <end position="77"/>
    </location>
</feature>
<dbReference type="Gene3D" id="3.30.1390.10">
    <property type="match status" value="1"/>
</dbReference>
<dbReference type="EMBL" id="BOOU01000108">
    <property type="protein sequence ID" value="GII81715.1"/>
    <property type="molecule type" value="Genomic_DNA"/>
</dbReference>
<dbReference type="InterPro" id="IPR013823">
    <property type="entry name" value="Ribosomal_bL12_C"/>
</dbReference>
<organism evidence="2 3">
    <name type="scientific">Sphaerisporangium rufum</name>
    <dbReference type="NCBI Taxonomy" id="1381558"/>
    <lineage>
        <taxon>Bacteria</taxon>
        <taxon>Bacillati</taxon>
        <taxon>Actinomycetota</taxon>
        <taxon>Actinomycetes</taxon>
        <taxon>Streptosporangiales</taxon>
        <taxon>Streptosporangiaceae</taxon>
        <taxon>Sphaerisporangium</taxon>
    </lineage>
</organism>
<evidence type="ECO:0000313" key="3">
    <source>
        <dbReference type="Proteomes" id="UP000655287"/>
    </source>
</evidence>
<dbReference type="AlphaFoldDB" id="A0A919RBJ5"/>
<accession>A0A919RBJ5</accession>
<dbReference type="InterPro" id="IPR014719">
    <property type="entry name" value="Ribosomal_bL12_C/ClpS-like"/>
</dbReference>
<protein>
    <recommendedName>
        <fullName evidence="1">Large ribosomal subunit protein bL12 C-terminal domain-containing protein</fullName>
    </recommendedName>
</protein>
<dbReference type="Proteomes" id="UP000655287">
    <property type="component" value="Unassembled WGS sequence"/>
</dbReference>
<name>A0A919RBJ5_9ACTN</name>
<reference evidence="2" key="1">
    <citation type="submission" date="2021-01" db="EMBL/GenBank/DDBJ databases">
        <title>Whole genome shotgun sequence of Sphaerisporangium rufum NBRC 109079.</title>
        <authorList>
            <person name="Komaki H."/>
            <person name="Tamura T."/>
        </authorList>
    </citation>
    <scope>NUCLEOTIDE SEQUENCE</scope>
    <source>
        <strain evidence="2">NBRC 109079</strain>
    </source>
</reference>
<keyword evidence="3" id="KW-1185">Reference proteome</keyword>
<comment type="caution">
    <text evidence="2">The sequence shown here is derived from an EMBL/GenBank/DDBJ whole genome shotgun (WGS) entry which is preliminary data.</text>
</comment>